<reference evidence="1" key="1">
    <citation type="journal article" date="2019" name="MBio">
        <title>Virus Genomes from Deep Sea Sediments Expand the Ocean Megavirome and Support Independent Origins of Viral Gigantism.</title>
        <authorList>
            <person name="Backstrom D."/>
            <person name="Yutin N."/>
            <person name="Jorgensen S.L."/>
            <person name="Dharamshi J."/>
            <person name="Homa F."/>
            <person name="Zaremba-Niedwiedzka K."/>
            <person name="Spang A."/>
            <person name="Wolf Y.I."/>
            <person name="Koonin E.V."/>
            <person name="Ettema T.J."/>
        </authorList>
    </citation>
    <scope>NUCLEOTIDE SEQUENCE</scope>
</reference>
<proteinExistence type="predicted"/>
<sequence length="60" mass="6508">MLSSYVGGVGGVGGVIPPVELDFLNSFQITTPIIIIRTTITIIMAIQVHEKLDFFSMGLR</sequence>
<organism evidence="1">
    <name type="scientific">Pithovirus LCPAC202</name>
    <dbReference type="NCBI Taxonomy" id="2506592"/>
    <lineage>
        <taxon>Viruses</taxon>
        <taxon>Pithoviruses</taxon>
    </lineage>
</organism>
<name>A0A481Z7U4_9VIRU</name>
<dbReference type="EMBL" id="MK500514">
    <property type="protein sequence ID" value="QBK91189.1"/>
    <property type="molecule type" value="Genomic_DNA"/>
</dbReference>
<evidence type="ECO:0000313" key="1">
    <source>
        <dbReference type="EMBL" id="QBK91189.1"/>
    </source>
</evidence>
<gene>
    <name evidence="1" type="ORF">LCPAC202_01630</name>
</gene>
<protein>
    <submittedName>
        <fullName evidence="1">Uncharacterized protein</fullName>
    </submittedName>
</protein>
<accession>A0A481Z7U4</accession>